<evidence type="ECO:0000313" key="7">
    <source>
        <dbReference type="EMBL" id="PKY45997.1"/>
    </source>
</evidence>
<dbReference type="VEuPathDB" id="FungiDB:FUN_025189"/>
<comment type="similarity">
    <text evidence="5">Belongs to the PTH family.</text>
</comment>
<comment type="caution">
    <text evidence="7">The sequence shown here is derived from an EMBL/GenBank/DDBJ whole genome shotgun (WGS) entry which is preliminary data.</text>
</comment>
<evidence type="ECO:0000256" key="3">
    <source>
        <dbReference type="ARBA" id="ARBA00022801"/>
    </source>
</evidence>
<organism evidence="7 8">
    <name type="scientific">Rhizophagus irregularis</name>
    <dbReference type="NCBI Taxonomy" id="588596"/>
    <lineage>
        <taxon>Eukaryota</taxon>
        <taxon>Fungi</taxon>
        <taxon>Fungi incertae sedis</taxon>
        <taxon>Mucoromycota</taxon>
        <taxon>Glomeromycotina</taxon>
        <taxon>Glomeromycetes</taxon>
        <taxon>Glomerales</taxon>
        <taxon>Glomeraceae</taxon>
        <taxon>Rhizophagus</taxon>
    </lineage>
</organism>
<evidence type="ECO:0000256" key="6">
    <source>
        <dbReference type="SAM" id="MobiDB-lite"/>
    </source>
</evidence>
<sequence>MATKKVLLVGLGNYTHPQTRHSIGLLLLDYIASQLNLTWSKKKSIHAYTTQSITIYIDPSLSSKQTQTKQSKKEKKAKKKRWDFGSESDEDTERNIINGDTTEQDENNLIGPSLPQNISSDLISPPNTVDPRKFKPKPDPVPLELTLLKPLLLMNHSGKSVSKAVRELGFSHTNIIIIHDDMQREFGKISIKNGGSANGHNGVKSVIDHLKTDEFRRLRIGIGRPPGEINDKTHDIVTDFVLSRVPHNEMETYNSDIFPRCKDELFKASIQTLQ</sequence>
<dbReference type="InterPro" id="IPR018171">
    <property type="entry name" value="Pept_tRNA_hydro_CS"/>
</dbReference>
<evidence type="ECO:0000313" key="8">
    <source>
        <dbReference type="Proteomes" id="UP000234323"/>
    </source>
</evidence>
<dbReference type="Pfam" id="PF01195">
    <property type="entry name" value="Pept_tRNA_hydro"/>
    <property type="match status" value="1"/>
</dbReference>
<dbReference type="PANTHER" id="PTHR17224:SF1">
    <property type="entry name" value="PEPTIDYL-TRNA HYDROLASE"/>
    <property type="match status" value="1"/>
</dbReference>
<proteinExistence type="inferred from homology"/>
<dbReference type="Proteomes" id="UP000234323">
    <property type="component" value="Unassembled WGS sequence"/>
</dbReference>
<accession>A0A2I1GHA0</accession>
<feature type="compositionally biased region" description="Basic residues" evidence="6">
    <location>
        <begin position="70"/>
        <end position="81"/>
    </location>
</feature>
<dbReference type="VEuPathDB" id="FungiDB:RhiirA1_409791"/>
<dbReference type="PROSITE" id="PS01196">
    <property type="entry name" value="PEPT_TRNA_HYDROL_2"/>
    <property type="match status" value="1"/>
</dbReference>
<keyword evidence="4" id="KW-0694">RNA-binding</keyword>
<evidence type="ECO:0000256" key="1">
    <source>
        <dbReference type="ARBA" id="ARBA00013260"/>
    </source>
</evidence>
<dbReference type="EMBL" id="LLXI01000426">
    <property type="protein sequence ID" value="PKY45997.1"/>
    <property type="molecule type" value="Genomic_DNA"/>
</dbReference>
<dbReference type="InterPro" id="IPR001328">
    <property type="entry name" value="Pept_tRNA_hydro"/>
</dbReference>
<keyword evidence="3 7" id="KW-0378">Hydrolase</keyword>
<dbReference type="GO" id="GO:0000049">
    <property type="term" value="F:tRNA binding"/>
    <property type="evidence" value="ECO:0007669"/>
    <property type="project" value="UniProtKB-KW"/>
</dbReference>
<dbReference type="AlphaFoldDB" id="A0A2I1GHA0"/>
<reference evidence="7 8" key="1">
    <citation type="submission" date="2015-10" db="EMBL/GenBank/DDBJ databases">
        <title>Genome analyses suggest a sexual origin of heterokaryosis in a supposedly ancient asexual fungus.</title>
        <authorList>
            <person name="Ropars J."/>
            <person name="Sedzielewska K."/>
            <person name="Noel J."/>
            <person name="Charron P."/>
            <person name="Farinelli L."/>
            <person name="Marton T."/>
            <person name="Kruger M."/>
            <person name="Pelin A."/>
            <person name="Brachmann A."/>
            <person name="Corradi N."/>
        </authorList>
    </citation>
    <scope>NUCLEOTIDE SEQUENCE [LARGE SCALE GENOMIC DNA]</scope>
    <source>
        <strain evidence="7 8">A4</strain>
    </source>
</reference>
<dbReference type="PANTHER" id="PTHR17224">
    <property type="entry name" value="PEPTIDYL-TRNA HYDROLASE"/>
    <property type="match status" value="1"/>
</dbReference>
<feature type="region of interest" description="Disordered" evidence="6">
    <location>
        <begin position="63"/>
        <end position="137"/>
    </location>
</feature>
<evidence type="ECO:0000256" key="5">
    <source>
        <dbReference type="ARBA" id="ARBA00038063"/>
    </source>
</evidence>
<gene>
    <name evidence="7" type="ORF">RhiirA4_401915</name>
</gene>
<feature type="compositionally biased region" description="Polar residues" evidence="6">
    <location>
        <begin position="114"/>
        <end position="127"/>
    </location>
</feature>
<keyword evidence="2" id="KW-0820">tRNA-binding</keyword>
<dbReference type="SUPFAM" id="SSF53178">
    <property type="entry name" value="Peptidyl-tRNA hydrolase-like"/>
    <property type="match status" value="2"/>
</dbReference>
<dbReference type="Gene3D" id="3.40.50.1470">
    <property type="entry name" value="Peptidyl-tRNA hydrolase"/>
    <property type="match status" value="1"/>
</dbReference>
<dbReference type="GO" id="GO:0004045">
    <property type="term" value="F:peptidyl-tRNA hydrolase activity"/>
    <property type="evidence" value="ECO:0007669"/>
    <property type="project" value="UniProtKB-EC"/>
</dbReference>
<dbReference type="InterPro" id="IPR036416">
    <property type="entry name" value="Pept_tRNA_hydro_sf"/>
</dbReference>
<keyword evidence="8" id="KW-1185">Reference proteome</keyword>
<dbReference type="NCBIfam" id="TIGR00447">
    <property type="entry name" value="pth"/>
    <property type="match status" value="1"/>
</dbReference>
<evidence type="ECO:0000256" key="4">
    <source>
        <dbReference type="ARBA" id="ARBA00022884"/>
    </source>
</evidence>
<dbReference type="OrthoDB" id="1711136at2759"/>
<dbReference type="VEuPathDB" id="FungiDB:RhiirFUN_024566"/>
<dbReference type="EC" id="3.1.1.29" evidence="1"/>
<protein>
    <recommendedName>
        <fullName evidence="1">peptidyl-tRNA hydrolase</fullName>
        <ecNumber evidence="1">3.1.1.29</ecNumber>
    </recommendedName>
</protein>
<name>A0A2I1GHA0_9GLOM</name>
<evidence type="ECO:0000256" key="2">
    <source>
        <dbReference type="ARBA" id="ARBA00022555"/>
    </source>
</evidence>